<sequence>MCNQNEIVNHGEIKEIFNDVFFVTGTMKNEFFGSMWQFSRNMTIVREDGNLTIFNSVKLDEEGLKALDQLGKVTNVVRLGDMHGIDDSFYINRYNAKFWALPDMTIESSLKIDKPLVVGGDLPVKDSSLFVFTTVQRPECIIKLNKEGGIMIACDSLQNWVGPDEFFDDSTVETMTQMNFFQPANLGPAWMHTSQPQADDFIRLKEVNFKHALCGHGTPLLHKAQEAFHDRFKEAFNI</sequence>
<protein>
    <recommendedName>
        <fullName evidence="3">MBL fold metallo-hydrolase</fullName>
    </recommendedName>
</protein>
<keyword evidence="2" id="KW-1185">Reference proteome</keyword>
<dbReference type="SUPFAM" id="SSF56281">
    <property type="entry name" value="Metallo-hydrolase/oxidoreductase"/>
    <property type="match status" value="1"/>
</dbReference>
<dbReference type="RefSeq" id="WP_224478580.1">
    <property type="nucleotide sequence ID" value="NZ_JAIUJS010000004.1"/>
</dbReference>
<reference evidence="2" key="1">
    <citation type="submission" date="2023-07" db="EMBL/GenBank/DDBJ databases">
        <authorList>
            <person name="Yue Y."/>
        </authorList>
    </citation>
    <scope>NUCLEOTIDE SEQUENCE [LARGE SCALE GENOMIC DNA]</scope>
    <source>
        <strain evidence="2">2Y89</strain>
    </source>
</reference>
<proteinExistence type="predicted"/>
<dbReference type="InterPro" id="IPR036866">
    <property type="entry name" value="RibonucZ/Hydroxyglut_hydro"/>
</dbReference>
<accession>A0ABS7Y438</accession>
<dbReference type="EMBL" id="JAIUJS010000004">
    <property type="protein sequence ID" value="MCA0153627.1"/>
    <property type="molecule type" value="Genomic_DNA"/>
</dbReference>
<evidence type="ECO:0000313" key="2">
    <source>
        <dbReference type="Proteomes" id="UP001198402"/>
    </source>
</evidence>
<dbReference type="Proteomes" id="UP001198402">
    <property type="component" value="Unassembled WGS sequence"/>
</dbReference>
<name>A0ABS7Y438_9FLAO</name>
<gene>
    <name evidence="1" type="ORF">LBV24_10395</name>
</gene>
<organism evidence="1 2">
    <name type="scientific">Winogradskyella vincentii</name>
    <dbReference type="NCBI Taxonomy" id="2877122"/>
    <lineage>
        <taxon>Bacteria</taxon>
        <taxon>Pseudomonadati</taxon>
        <taxon>Bacteroidota</taxon>
        <taxon>Flavobacteriia</taxon>
        <taxon>Flavobacteriales</taxon>
        <taxon>Flavobacteriaceae</taxon>
        <taxon>Winogradskyella</taxon>
    </lineage>
</organism>
<comment type="caution">
    <text evidence="1">The sequence shown here is derived from an EMBL/GenBank/DDBJ whole genome shotgun (WGS) entry which is preliminary data.</text>
</comment>
<evidence type="ECO:0000313" key="1">
    <source>
        <dbReference type="EMBL" id="MCA0153627.1"/>
    </source>
</evidence>
<evidence type="ECO:0008006" key="3">
    <source>
        <dbReference type="Google" id="ProtNLM"/>
    </source>
</evidence>